<keyword evidence="3" id="KW-1185">Reference proteome</keyword>
<dbReference type="AlphaFoldDB" id="A0A7Y0L5V5"/>
<evidence type="ECO:0000313" key="3">
    <source>
        <dbReference type="Proteomes" id="UP000533476"/>
    </source>
</evidence>
<dbReference type="InterPro" id="IPR006750">
    <property type="entry name" value="YdcZ"/>
</dbReference>
<dbReference type="PANTHER" id="PTHR34821:SF2">
    <property type="entry name" value="INNER MEMBRANE PROTEIN YDCZ"/>
    <property type="match status" value="1"/>
</dbReference>
<dbReference type="GO" id="GO:0005886">
    <property type="term" value="C:plasma membrane"/>
    <property type="evidence" value="ECO:0007669"/>
    <property type="project" value="TreeGrafter"/>
</dbReference>
<evidence type="ECO:0000313" key="2">
    <source>
        <dbReference type="EMBL" id="NMP23512.1"/>
    </source>
</evidence>
<dbReference type="Proteomes" id="UP000533476">
    <property type="component" value="Unassembled WGS sequence"/>
</dbReference>
<reference evidence="2 3" key="1">
    <citation type="submission" date="2020-04" db="EMBL/GenBank/DDBJ databases">
        <authorList>
            <person name="Zhang R."/>
            <person name="Schippers A."/>
        </authorList>
    </citation>
    <scope>NUCLEOTIDE SEQUENCE [LARGE SCALE GENOMIC DNA]</scope>
    <source>
        <strain evidence="2 3">DSM 109850</strain>
    </source>
</reference>
<feature type="transmembrane region" description="Helical" evidence="1">
    <location>
        <begin position="115"/>
        <end position="133"/>
    </location>
</feature>
<dbReference type="Pfam" id="PF04657">
    <property type="entry name" value="DMT_YdcZ"/>
    <property type="match status" value="1"/>
</dbReference>
<keyword evidence="1" id="KW-0812">Transmembrane</keyword>
<comment type="caution">
    <text evidence="2">The sequence shown here is derived from an EMBL/GenBank/DDBJ whole genome shotgun (WGS) entry which is preliminary data.</text>
</comment>
<accession>A0A7Y0L5V5</accession>
<protein>
    <submittedName>
        <fullName evidence="2">DMT family transporter</fullName>
    </submittedName>
</protein>
<organism evidence="2 3">
    <name type="scientific">Sulfobacillus harzensis</name>
    <dbReference type="NCBI Taxonomy" id="2729629"/>
    <lineage>
        <taxon>Bacteria</taxon>
        <taxon>Bacillati</taxon>
        <taxon>Bacillota</taxon>
        <taxon>Clostridia</taxon>
        <taxon>Eubacteriales</taxon>
        <taxon>Clostridiales Family XVII. Incertae Sedis</taxon>
        <taxon>Sulfobacillus</taxon>
    </lineage>
</organism>
<feature type="transmembrane region" description="Helical" evidence="1">
    <location>
        <begin position="21"/>
        <end position="46"/>
    </location>
</feature>
<feature type="transmembrane region" description="Helical" evidence="1">
    <location>
        <begin position="58"/>
        <end position="78"/>
    </location>
</feature>
<gene>
    <name evidence="2" type="ORF">HIJ39_14285</name>
</gene>
<dbReference type="PANTHER" id="PTHR34821">
    <property type="entry name" value="INNER MEMBRANE PROTEIN YDCZ"/>
    <property type="match status" value="1"/>
</dbReference>
<sequence length="136" mass="13791">MAGMLMAVQGAMNAMLSKAIGIFETSLIVNLLGLVLSGALVLLGLGSGNFARYPAVPWYASLGGILAVGIIYGVSLSIAKTSAAPATTAIIFAQVLTAALLDHFGVLGLPQVSFSWLKGAGVVLLVGGAYLVLQSR</sequence>
<feature type="transmembrane region" description="Helical" evidence="1">
    <location>
        <begin position="90"/>
        <end position="109"/>
    </location>
</feature>
<evidence type="ECO:0000256" key="1">
    <source>
        <dbReference type="SAM" id="Phobius"/>
    </source>
</evidence>
<name>A0A7Y0L5V5_9FIRM</name>
<keyword evidence="1" id="KW-0472">Membrane</keyword>
<dbReference type="EMBL" id="JABBVZ010000054">
    <property type="protein sequence ID" value="NMP23512.1"/>
    <property type="molecule type" value="Genomic_DNA"/>
</dbReference>
<keyword evidence="1" id="KW-1133">Transmembrane helix</keyword>
<proteinExistence type="predicted"/>